<feature type="region of interest" description="Disordered" evidence="6">
    <location>
        <begin position="1"/>
        <end position="37"/>
    </location>
</feature>
<evidence type="ECO:0000259" key="7">
    <source>
        <dbReference type="PROSITE" id="PS50888"/>
    </source>
</evidence>
<dbReference type="EMBL" id="CAMKVN010002776">
    <property type="protein sequence ID" value="CAI2182585.1"/>
    <property type="molecule type" value="Genomic_DNA"/>
</dbReference>
<evidence type="ECO:0000313" key="8">
    <source>
        <dbReference type="EMBL" id="CAI2182585.1"/>
    </source>
</evidence>
<dbReference type="CDD" id="cd11387">
    <property type="entry name" value="bHLHzip_USF_MITF"/>
    <property type="match status" value="1"/>
</dbReference>
<evidence type="ECO:0000256" key="5">
    <source>
        <dbReference type="ARBA" id="ARBA00023242"/>
    </source>
</evidence>
<keyword evidence="2" id="KW-0805">Transcription regulation</keyword>
<feature type="region of interest" description="Disordered" evidence="6">
    <location>
        <begin position="362"/>
        <end position="401"/>
    </location>
</feature>
<sequence length="401" mass="44781">MNSEQAAFFNPTGAFVQAQPQQQSTPQPIRLAHPTTYHLQQTQLRNQKQITSDGAPPTPNNSYQSNNTLSNNSFSSSTIDPQILSMETDSPDLNQEMDFDNSNTVMSPISNTPSLGSPPTHPDGFDPDDFGRSFKPTSHLESGSPFGESPGNASIYSYGAENLDYSYVEEFSPMSAPTTSAIGPMDVKTNMNNSNAKFFRQPHNSFGTQISMSLPVQLGGEWFDNNNFQQGAHPSSLQFPATGENMQLMASGYLDSDENDSVQKQYVFINLKWALLYEKRRRRRESHNAVERRRRDNINEKIQELSTLLPDLYIDSANKPNKGVILRKSVDYIRHLKQMIEQHKQLVEQHKNRNVELESRVRELSSSGIPIDNNSGSISNRMDLNNSSSIGGLSGSPHNMS</sequence>
<evidence type="ECO:0000256" key="4">
    <source>
        <dbReference type="ARBA" id="ARBA00023163"/>
    </source>
</evidence>
<dbReference type="Proteomes" id="UP001153678">
    <property type="component" value="Unassembled WGS sequence"/>
</dbReference>
<keyword evidence="5" id="KW-0539">Nucleus</keyword>
<dbReference type="PANTHER" id="PTHR45776">
    <property type="entry name" value="MIP04163P"/>
    <property type="match status" value="1"/>
</dbReference>
<evidence type="ECO:0000313" key="9">
    <source>
        <dbReference type="Proteomes" id="UP001153678"/>
    </source>
</evidence>
<dbReference type="GO" id="GO:0000978">
    <property type="term" value="F:RNA polymerase II cis-regulatory region sequence-specific DNA binding"/>
    <property type="evidence" value="ECO:0007669"/>
    <property type="project" value="TreeGrafter"/>
</dbReference>
<dbReference type="OrthoDB" id="690068at2759"/>
<keyword evidence="4" id="KW-0804">Transcription</keyword>
<dbReference type="Pfam" id="PF00010">
    <property type="entry name" value="HLH"/>
    <property type="match status" value="1"/>
</dbReference>
<feature type="compositionally biased region" description="Low complexity" evidence="6">
    <location>
        <begin position="65"/>
        <end position="77"/>
    </location>
</feature>
<feature type="compositionally biased region" description="Low complexity" evidence="6">
    <location>
        <begin position="17"/>
        <end position="28"/>
    </location>
</feature>
<keyword evidence="9" id="KW-1185">Reference proteome</keyword>
<accession>A0A9W4WS34</accession>
<dbReference type="GO" id="GO:0005634">
    <property type="term" value="C:nucleus"/>
    <property type="evidence" value="ECO:0007669"/>
    <property type="project" value="UniProtKB-SubCell"/>
</dbReference>
<feature type="region of interest" description="Disordered" evidence="6">
    <location>
        <begin position="49"/>
        <end position="132"/>
    </location>
</feature>
<dbReference type="InterPro" id="IPR036638">
    <property type="entry name" value="HLH_DNA-bd_sf"/>
</dbReference>
<dbReference type="GO" id="GO:0000981">
    <property type="term" value="F:DNA-binding transcription factor activity, RNA polymerase II-specific"/>
    <property type="evidence" value="ECO:0007669"/>
    <property type="project" value="TreeGrafter"/>
</dbReference>
<comment type="subcellular location">
    <subcellularLocation>
        <location evidence="1">Nucleus</location>
    </subcellularLocation>
</comment>
<proteinExistence type="predicted"/>
<feature type="compositionally biased region" description="Polar residues" evidence="6">
    <location>
        <begin position="100"/>
        <end position="117"/>
    </location>
</feature>
<dbReference type="PANTHER" id="PTHR45776:SF2">
    <property type="entry name" value="MIP04163P"/>
    <property type="match status" value="1"/>
</dbReference>
<dbReference type="InterPro" id="IPR011598">
    <property type="entry name" value="bHLH_dom"/>
</dbReference>
<evidence type="ECO:0000256" key="6">
    <source>
        <dbReference type="SAM" id="MobiDB-lite"/>
    </source>
</evidence>
<feature type="domain" description="BHLH" evidence="7">
    <location>
        <begin position="282"/>
        <end position="336"/>
    </location>
</feature>
<dbReference type="Gene3D" id="4.10.280.10">
    <property type="entry name" value="Helix-loop-helix DNA-binding domain"/>
    <property type="match status" value="1"/>
</dbReference>
<organism evidence="8 9">
    <name type="scientific">Funneliformis geosporum</name>
    <dbReference type="NCBI Taxonomy" id="1117311"/>
    <lineage>
        <taxon>Eukaryota</taxon>
        <taxon>Fungi</taxon>
        <taxon>Fungi incertae sedis</taxon>
        <taxon>Mucoromycota</taxon>
        <taxon>Glomeromycotina</taxon>
        <taxon>Glomeromycetes</taxon>
        <taxon>Glomerales</taxon>
        <taxon>Glomeraceae</taxon>
        <taxon>Funneliformis</taxon>
    </lineage>
</organism>
<dbReference type="PROSITE" id="PS50888">
    <property type="entry name" value="BHLH"/>
    <property type="match status" value="1"/>
</dbReference>
<dbReference type="SUPFAM" id="SSF47459">
    <property type="entry name" value="HLH, helix-loop-helix DNA-binding domain"/>
    <property type="match status" value="1"/>
</dbReference>
<keyword evidence="3" id="KW-0238">DNA-binding</keyword>
<gene>
    <name evidence="8" type="ORF">FWILDA_LOCUS10653</name>
</gene>
<evidence type="ECO:0000256" key="2">
    <source>
        <dbReference type="ARBA" id="ARBA00023015"/>
    </source>
</evidence>
<dbReference type="GO" id="GO:0046983">
    <property type="term" value="F:protein dimerization activity"/>
    <property type="evidence" value="ECO:0007669"/>
    <property type="project" value="InterPro"/>
</dbReference>
<comment type="caution">
    <text evidence="8">The sequence shown here is derived from an EMBL/GenBank/DDBJ whole genome shotgun (WGS) entry which is preliminary data.</text>
</comment>
<evidence type="ECO:0000256" key="1">
    <source>
        <dbReference type="ARBA" id="ARBA00004123"/>
    </source>
</evidence>
<protein>
    <submittedName>
        <fullName evidence="8">5521_t:CDS:1</fullName>
    </submittedName>
</protein>
<feature type="compositionally biased region" description="Polar residues" evidence="6">
    <location>
        <begin position="372"/>
        <end position="383"/>
    </location>
</feature>
<dbReference type="SMART" id="SM00353">
    <property type="entry name" value="HLH"/>
    <property type="match status" value="1"/>
</dbReference>
<name>A0A9W4WS34_9GLOM</name>
<reference evidence="8" key="1">
    <citation type="submission" date="2022-08" db="EMBL/GenBank/DDBJ databases">
        <authorList>
            <person name="Kallberg Y."/>
            <person name="Tangrot J."/>
            <person name="Rosling A."/>
        </authorList>
    </citation>
    <scope>NUCLEOTIDE SEQUENCE</scope>
    <source>
        <strain evidence="8">Wild A</strain>
    </source>
</reference>
<dbReference type="AlphaFoldDB" id="A0A9W4WS34"/>
<evidence type="ECO:0000256" key="3">
    <source>
        <dbReference type="ARBA" id="ARBA00023125"/>
    </source>
</evidence>